<organism evidence="1 2">
    <name type="scientific">Cichorium intybus</name>
    <name type="common">Chicory</name>
    <dbReference type="NCBI Taxonomy" id="13427"/>
    <lineage>
        <taxon>Eukaryota</taxon>
        <taxon>Viridiplantae</taxon>
        <taxon>Streptophyta</taxon>
        <taxon>Embryophyta</taxon>
        <taxon>Tracheophyta</taxon>
        <taxon>Spermatophyta</taxon>
        <taxon>Magnoliopsida</taxon>
        <taxon>eudicotyledons</taxon>
        <taxon>Gunneridae</taxon>
        <taxon>Pentapetalae</taxon>
        <taxon>asterids</taxon>
        <taxon>campanulids</taxon>
        <taxon>Asterales</taxon>
        <taxon>Asteraceae</taxon>
        <taxon>Cichorioideae</taxon>
        <taxon>Cichorieae</taxon>
        <taxon>Cichoriinae</taxon>
        <taxon>Cichorium</taxon>
    </lineage>
</organism>
<name>A0ACB9AH21_CICIN</name>
<keyword evidence="2" id="KW-1185">Reference proteome</keyword>
<dbReference type="Proteomes" id="UP001055811">
    <property type="component" value="Linkage Group LG07"/>
</dbReference>
<comment type="caution">
    <text evidence="1">The sequence shown here is derived from an EMBL/GenBank/DDBJ whole genome shotgun (WGS) entry which is preliminary data.</text>
</comment>
<accession>A0ACB9AH21</accession>
<gene>
    <name evidence="1" type="ORF">L2E82_39204</name>
</gene>
<proteinExistence type="predicted"/>
<dbReference type="EMBL" id="CM042015">
    <property type="protein sequence ID" value="KAI3709442.1"/>
    <property type="molecule type" value="Genomic_DNA"/>
</dbReference>
<sequence>MGSSGPNDEVVSLQLPAPSGWKKMFLPKGATPKKNEIVFTAPTGEEITNKKQLEQYLKAHPGGAKLSEFNWGSGETPRRSSRLNEKVKSTPPPQETEPLKKRGRKSSSLKKGKKEKEEENEAITDIDVEVKEAEKDKKDDEKQEEKDKIAPEEENDKIAPEGTEGKEEKEDEANEEKNHAEDGKLVEVVNEACEIPKVPLLDEATNKVNEEKLADDHGGVNFFTSFC</sequence>
<reference evidence="1 2" key="2">
    <citation type="journal article" date="2022" name="Mol. Ecol. Resour.">
        <title>The genomes of chicory, endive, great burdock and yacon provide insights into Asteraceae paleo-polyploidization history and plant inulin production.</title>
        <authorList>
            <person name="Fan W."/>
            <person name="Wang S."/>
            <person name="Wang H."/>
            <person name="Wang A."/>
            <person name="Jiang F."/>
            <person name="Liu H."/>
            <person name="Zhao H."/>
            <person name="Xu D."/>
            <person name="Zhang Y."/>
        </authorList>
    </citation>
    <scope>NUCLEOTIDE SEQUENCE [LARGE SCALE GENOMIC DNA]</scope>
    <source>
        <strain evidence="2">cv. Punajuju</strain>
        <tissue evidence="1">Leaves</tissue>
    </source>
</reference>
<protein>
    <submittedName>
        <fullName evidence="1">Uncharacterized protein</fullName>
    </submittedName>
</protein>
<evidence type="ECO:0000313" key="2">
    <source>
        <dbReference type="Proteomes" id="UP001055811"/>
    </source>
</evidence>
<evidence type="ECO:0000313" key="1">
    <source>
        <dbReference type="EMBL" id="KAI3709442.1"/>
    </source>
</evidence>
<reference evidence="2" key="1">
    <citation type="journal article" date="2022" name="Mol. Ecol. Resour.">
        <title>The genomes of chicory, endive, great burdock and yacon provide insights into Asteraceae palaeo-polyploidization history and plant inulin production.</title>
        <authorList>
            <person name="Fan W."/>
            <person name="Wang S."/>
            <person name="Wang H."/>
            <person name="Wang A."/>
            <person name="Jiang F."/>
            <person name="Liu H."/>
            <person name="Zhao H."/>
            <person name="Xu D."/>
            <person name="Zhang Y."/>
        </authorList>
    </citation>
    <scope>NUCLEOTIDE SEQUENCE [LARGE SCALE GENOMIC DNA]</scope>
    <source>
        <strain evidence="2">cv. Punajuju</strain>
    </source>
</reference>